<accession>A0A0L8V2C6</accession>
<comment type="caution">
    <text evidence="1">The sequence shown here is derived from an EMBL/GenBank/DDBJ whole genome shotgun (WGS) entry which is preliminary data.</text>
</comment>
<organism evidence="1 2">
    <name type="scientific">Sunxiuqinia dokdonensis</name>
    <dbReference type="NCBI Taxonomy" id="1409788"/>
    <lineage>
        <taxon>Bacteria</taxon>
        <taxon>Pseudomonadati</taxon>
        <taxon>Bacteroidota</taxon>
        <taxon>Bacteroidia</taxon>
        <taxon>Marinilabiliales</taxon>
        <taxon>Prolixibacteraceae</taxon>
        <taxon>Sunxiuqinia</taxon>
    </lineage>
</organism>
<reference evidence="2" key="1">
    <citation type="submission" date="2015-07" db="EMBL/GenBank/DDBJ databases">
        <title>Genome sequencing of Sunxiuqinia dokdonensis strain SK.</title>
        <authorList>
            <person name="Ahn S."/>
            <person name="Kim B.-C."/>
        </authorList>
    </citation>
    <scope>NUCLEOTIDE SEQUENCE [LARGE SCALE GENOMIC DNA]</scope>
    <source>
        <strain evidence="2">SK</strain>
    </source>
</reference>
<protein>
    <submittedName>
        <fullName evidence="1">Uncharacterized protein</fullName>
    </submittedName>
</protein>
<dbReference type="Proteomes" id="UP000036958">
    <property type="component" value="Unassembled WGS sequence"/>
</dbReference>
<proteinExistence type="predicted"/>
<sequence length="61" mass="6909">MFKGEISSGLDARYAWNSLALTFAPPEVLFLAIPQKKVPFHFRMEICNFDSTFGAKKRVGE</sequence>
<gene>
    <name evidence="1" type="ORF">NC99_45840</name>
</gene>
<name>A0A0L8V2C6_9BACT</name>
<evidence type="ECO:0000313" key="2">
    <source>
        <dbReference type="Proteomes" id="UP000036958"/>
    </source>
</evidence>
<dbReference type="AlphaFoldDB" id="A0A0L8V2C6"/>
<evidence type="ECO:0000313" key="1">
    <source>
        <dbReference type="EMBL" id="KOH42576.1"/>
    </source>
</evidence>
<dbReference type="EMBL" id="LGIA01000222">
    <property type="protein sequence ID" value="KOH42576.1"/>
    <property type="molecule type" value="Genomic_DNA"/>
</dbReference>
<keyword evidence="2" id="KW-1185">Reference proteome</keyword>